<evidence type="ECO:0000256" key="4">
    <source>
        <dbReference type="ARBA" id="ARBA00022679"/>
    </source>
</evidence>
<evidence type="ECO:0000259" key="14">
    <source>
        <dbReference type="SMART" id="SM00479"/>
    </source>
</evidence>
<dbReference type="InterPro" id="IPR004365">
    <property type="entry name" value="NA-bd_OB_tRNA"/>
</dbReference>
<dbReference type="InterPro" id="IPR024754">
    <property type="entry name" value="DNA_PolC-like_N_II"/>
</dbReference>
<dbReference type="Gene3D" id="1.20.5.140">
    <property type="match status" value="1"/>
</dbReference>
<keyword evidence="4 13" id="KW-0808">Transferase</keyword>
<comment type="caution">
    <text evidence="16">The sequence shown here is derived from an EMBL/GenBank/DDBJ whole genome shotgun (WGS) entry which is preliminary data.</text>
</comment>
<dbReference type="InterPro" id="IPR012340">
    <property type="entry name" value="NA-bd_OB-fold"/>
</dbReference>
<keyword evidence="7 13" id="KW-0540">Nuclease</keyword>
<dbReference type="NCBIfam" id="TIGR01405">
    <property type="entry name" value="polC_Gram_pos"/>
    <property type="match status" value="1"/>
</dbReference>
<dbReference type="Gene3D" id="2.40.50.140">
    <property type="entry name" value="Nucleic acid-binding proteins"/>
    <property type="match status" value="1"/>
</dbReference>
<evidence type="ECO:0000256" key="5">
    <source>
        <dbReference type="ARBA" id="ARBA00022695"/>
    </source>
</evidence>
<dbReference type="PANTHER" id="PTHR32294">
    <property type="entry name" value="DNA POLYMERASE III SUBUNIT ALPHA"/>
    <property type="match status" value="1"/>
</dbReference>
<gene>
    <name evidence="13" type="primary">polC</name>
    <name evidence="16" type="ORF">EDD71_10655</name>
</gene>
<evidence type="ECO:0000256" key="1">
    <source>
        <dbReference type="ARBA" id="ARBA00003452"/>
    </source>
</evidence>
<dbReference type="InterPro" id="IPR004013">
    <property type="entry name" value="PHP_dom"/>
</dbReference>
<dbReference type="HAMAP" id="MF_00356">
    <property type="entry name" value="DNApol_PolC"/>
    <property type="match status" value="1"/>
</dbReference>
<keyword evidence="8 13" id="KW-0378">Hydrolase</keyword>
<dbReference type="InterPro" id="IPR029460">
    <property type="entry name" value="DNAPol_HHH"/>
</dbReference>
<dbReference type="CDD" id="cd06127">
    <property type="entry name" value="DEDDh"/>
    <property type="match status" value="1"/>
</dbReference>
<evidence type="ECO:0000256" key="8">
    <source>
        <dbReference type="ARBA" id="ARBA00022801"/>
    </source>
</evidence>
<dbReference type="Pfam" id="PF02811">
    <property type="entry name" value="PHP"/>
    <property type="match status" value="2"/>
</dbReference>
<dbReference type="Gene3D" id="6.10.140.1510">
    <property type="match status" value="1"/>
</dbReference>
<evidence type="ECO:0000256" key="2">
    <source>
        <dbReference type="ARBA" id="ARBA00004496"/>
    </source>
</evidence>
<dbReference type="InterPro" id="IPR040982">
    <property type="entry name" value="DNA_pol3_finger"/>
</dbReference>
<dbReference type="NCBIfam" id="NF001688">
    <property type="entry name" value="PRK00448.1"/>
    <property type="match status" value="1"/>
</dbReference>
<keyword evidence="3 13" id="KW-0963">Cytoplasm</keyword>
<dbReference type="InterPro" id="IPR003141">
    <property type="entry name" value="Pol/His_phosphatase_N"/>
</dbReference>
<dbReference type="GO" id="GO:0005737">
    <property type="term" value="C:cytoplasm"/>
    <property type="evidence" value="ECO:0007669"/>
    <property type="project" value="UniProtKB-SubCell"/>
</dbReference>
<dbReference type="Pfam" id="PF07733">
    <property type="entry name" value="DNA_pol3_alpha"/>
    <property type="match status" value="2"/>
</dbReference>
<dbReference type="EC" id="2.7.7.7" evidence="13"/>
<dbReference type="EMBL" id="SOAZ01000006">
    <property type="protein sequence ID" value="TDT61571.1"/>
    <property type="molecule type" value="Genomic_DNA"/>
</dbReference>
<dbReference type="SUPFAM" id="SSF53098">
    <property type="entry name" value="Ribonuclease H-like"/>
    <property type="match status" value="1"/>
</dbReference>
<proteinExistence type="inferred from homology"/>
<dbReference type="InterPro" id="IPR006308">
    <property type="entry name" value="Pol_III_a_PolC-type_gram_pos"/>
</dbReference>
<keyword evidence="9 13" id="KW-0269">Exonuclease</keyword>
<dbReference type="Gene3D" id="1.10.150.700">
    <property type="entry name" value="PolC, middle finger domain"/>
    <property type="match status" value="1"/>
</dbReference>
<dbReference type="Gene3D" id="3.30.1900.20">
    <property type="match status" value="2"/>
</dbReference>
<evidence type="ECO:0000256" key="10">
    <source>
        <dbReference type="ARBA" id="ARBA00022932"/>
    </source>
</evidence>
<comment type="function">
    <text evidence="1 13">Required for replicative DNA synthesis. This DNA polymerase also exhibits 3' to 5' exonuclease activity.</text>
</comment>
<dbReference type="Proteomes" id="UP000295325">
    <property type="component" value="Unassembled WGS sequence"/>
</dbReference>
<dbReference type="Pfam" id="PF14579">
    <property type="entry name" value="HHH_6"/>
    <property type="match status" value="1"/>
</dbReference>
<dbReference type="InterPro" id="IPR044923">
    <property type="entry name" value="PolC_middle_finger_sf"/>
</dbReference>
<dbReference type="NCBIfam" id="TIGR00573">
    <property type="entry name" value="dnaq"/>
    <property type="match status" value="1"/>
</dbReference>
<reference evidence="16 17" key="1">
    <citation type="submission" date="2019-03" db="EMBL/GenBank/DDBJ databases">
        <title>Genomic Encyclopedia of Type Strains, Phase IV (KMG-IV): sequencing the most valuable type-strain genomes for metagenomic binning, comparative biology and taxonomic classification.</title>
        <authorList>
            <person name="Goeker M."/>
        </authorList>
    </citation>
    <scope>NUCLEOTIDE SEQUENCE [LARGE SCALE GENOMIC DNA]</scope>
    <source>
        <strain evidence="16 17">DSM 24455</strain>
    </source>
</reference>
<keyword evidence="6 13" id="KW-0235">DNA replication</keyword>
<dbReference type="PANTHER" id="PTHR32294:SF5">
    <property type="entry name" value="DNA POLYMERASE III POLC-TYPE"/>
    <property type="match status" value="1"/>
</dbReference>
<dbReference type="GO" id="GO:0008408">
    <property type="term" value="F:3'-5' exonuclease activity"/>
    <property type="evidence" value="ECO:0007669"/>
    <property type="project" value="UniProtKB-UniRule"/>
</dbReference>
<evidence type="ECO:0000256" key="6">
    <source>
        <dbReference type="ARBA" id="ARBA00022705"/>
    </source>
</evidence>
<comment type="catalytic activity">
    <reaction evidence="12 13">
        <text>DNA(n) + a 2'-deoxyribonucleoside 5'-triphosphate = DNA(n+1) + diphosphate</text>
        <dbReference type="Rhea" id="RHEA:22508"/>
        <dbReference type="Rhea" id="RHEA-COMP:17339"/>
        <dbReference type="Rhea" id="RHEA-COMP:17340"/>
        <dbReference type="ChEBI" id="CHEBI:33019"/>
        <dbReference type="ChEBI" id="CHEBI:61560"/>
        <dbReference type="ChEBI" id="CHEBI:173112"/>
        <dbReference type="EC" id="2.7.7.7"/>
    </reaction>
</comment>
<dbReference type="Pfam" id="PF00929">
    <property type="entry name" value="RNase_T"/>
    <property type="match status" value="1"/>
</dbReference>
<dbReference type="Pfam" id="PF01336">
    <property type="entry name" value="tRNA_anti-codon"/>
    <property type="match status" value="1"/>
</dbReference>
<evidence type="ECO:0000256" key="9">
    <source>
        <dbReference type="ARBA" id="ARBA00022839"/>
    </source>
</evidence>
<dbReference type="GO" id="GO:0006261">
    <property type="term" value="P:DNA-templated DNA replication"/>
    <property type="evidence" value="ECO:0007669"/>
    <property type="project" value="UniProtKB-UniRule"/>
</dbReference>
<evidence type="ECO:0000256" key="7">
    <source>
        <dbReference type="ARBA" id="ARBA00022722"/>
    </source>
</evidence>
<keyword evidence="17" id="KW-1185">Reference proteome</keyword>
<feature type="domain" description="Exonuclease" evidence="14">
    <location>
        <begin position="423"/>
        <end position="588"/>
    </location>
</feature>
<dbReference type="OrthoDB" id="9804290at2"/>
<dbReference type="Gene3D" id="3.30.420.10">
    <property type="entry name" value="Ribonuclease H-like superfamily/Ribonuclease H"/>
    <property type="match status" value="1"/>
</dbReference>
<comment type="similarity">
    <text evidence="13">Belongs to the DNA polymerase type-C family. PolC subfamily.</text>
</comment>
<dbReference type="Pfam" id="PF17657">
    <property type="entry name" value="DNA_pol3_finger"/>
    <property type="match status" value="1"/>
</dbReference>
<sequence>MLKTLQEILKKDNTCNFANNLNDIYIDKIYVNKQKNVWDVNLVTSSEINDECLSFIKEELASMFYVSGQLNISVQKNRIASYTEEDLRKGEIFKSIIQKAVKGSPSISCLLQSSKYEIENNKINIYIENDFLLSLIKKKNVDRLLQNYLKNICNLDIRVVFERKELEIDKYMSIKEEEDKKILSYVLSEASNIDAASKSVNSNQRQSDNSYSEKKAVASSLLYGRRINGEKVNIGTLNEESGVVVIVGEVFKVDIKETKNGKYIFSFYITDYTSSITVKFFPKPETIEEIKSRIKEGSYLRVQGEVTNDKFAKELVIIATAIEEVEPVKRMDTSEEKRVELHLHTQMSTTDGVSSASALIKRAKEWGHSAIAITDHGVVQAFPEAMEAAKKTGIKVIYGVEAYLVDDGEPIVIKPNDQGIDEEFVVFDIETTGFNPAIEEITEIGAVKIKNYQIVDRFSTLVNPEKNIPENIVELTGITNEMVKDMPTIRDVLPKFLDFIKGCPVVAHNAKFDTGFIREKTKKLGLNFSNPIIDTLPLSRWLLKDLKRHKLNIIAEHLGIKLENHHRAVDDAEATALVFIKFLDMLKEKGAEKLIDINNLYIGNFDVKKADTYHTIILAKNYEGLYNLYKLISMSHLDYYHKRPRMPKSLIEQYREGLIIGSACEAGQVFRGVLNNLSDSEMMEIIKFYDYLEIQPRGNNAFMVDNGTVENEGRLLDLNRRIVKLGEKYNKPVVATGDVHFLDPQDEYFRRILMASKGFSDADNQAPLYFKTTDEMLEEFSYLGKEKAYEVVIKNTNLIADQIEIIKPIPDETFPPKIDGAEEEVRNMTLNKAHEIYGEKLPEIVEKRLEKELNSIINNGYAVLYLIAHKLVAKSMQDGYLVGSRGSVGSSFVATMCGITEVNPLPPHYVCPNCKHSEFFTDGSIGSGADLPEKKCPVCGSDYKKDGHDIPFEVFLGFEGDKEPDIDLNFSGDYQPVAHKYTEELFGAGHVFRAGTIGTVAEKTAYGMVKNYLDERNIVATQAEIERLVKGCTGVKRTTGQHPGGIMVVPRDKEIYEFTPIQRPADDVNSDIITTHFDYHSISGRLLKLDILGHDDPTVIRMLQDLTGIDPTKIPLGDEKVLKLFTSTEPLGVKPEDINCEVGTLGLPEFGTKFVRQMLLDTQPKTFAELVRISGLSHGTDVWLNNAQDLIKNGLATLKEVISTRDDIMLYLIQKGLKPKTAFTIMERVRKGKGLRDEDIEDMKKNNVPQWYIDSCNKIKYMFPKGHAVAYVMMAVRIAYFKVYYPEAYYTTYFTVRADDFDADLITKGEKAIRAKIKEIENMGNNATQKDKGLLTILEIALEMYMRGLKFRPVDLYESEAVKFKITDSGILPPFKALQGVGESAAKSIVAAREEGVFLSKEDLRLRSKVSKTVIEILENHGCLKGLPETNQLSLF</sequence>
<dbReference type="Pfam" id="PF11490">
    <property type="entry name" value="DNA_pol3_a_NII"/>
    <property type="match status" value="1"/>
</dbReference>
<protein>
    <recommendedName>
        <fullName evidence="13">DNA polymerase III PolC-type</fullName>
        <shortName evidence="13">PolIII</shortName>
        <ecNumber evidence="13">2.7.7.7</ecNumber>
    </recommendedName>
</protein>
<organism evidence="16 17">
    <name type="scientific">Fonticella tunisiensis</name>
    <dbReference type="NCBI Taxonomy" id="1096341"/>
    <lineage>
        <taxon>Bacteria</taxon>
        <taxon>Bacillati</taxon>
        <taxon>Bacillota</taxon>
        <taxon>Clostridia</taxon>
        <taxon>Eubacteriales</taxon>
        <taxon>Clostridiaceae</taxon>
        <taxon>Fonticella</taxon>
    </lineage>
</organism>
<comment type="function">
    <text evidence="11">DNA polymerase III is a complex, multichain enzyme responsible for most of the replicative synthesis in bacteria. This DNA polymerase also exhibits 3' to 5' exonuclease activity. The alpha chain is the DNA polymerase.</text>
</comment>
<evidence type="ECO:0000256" key="13">
    <source>
        <dbReference type="HAMAP-Rule" id="MF_00356"/>
    </source>
</evidence>
<dbReference type="SMART" id="SM00481">
    <property type="entry name" value="POLIIIAc"/>
    <property type="match status" value="1"/>
</dbReference>
<dbReference type="Gene3D" id="3.20.20.140">
    <property type="entry name" value="Metal-dependent hydrolases"/>
    <property type="match status" value="2"/>
</dbReference>
<dbReference type="SUPFAM" id="SSF50249">
    <property type="entry name" value="Nucleic acid-binding proteins"/>
    <property type="match status" value="1"/>
</dbReference>
<name>A0A4R7KQQ6_9CLOT</name>
<dbReference type="InterPro" id="IPR036397">
    <property type="entry name" value="RNaseH_sf"/>
</dbReference>
<evidence type="ECO:0000256" key="12">
    <source>
        <dbReference type="ARBA" id="ARBA00049244"/>
    </source>
</evidence>
<evidence type="ECO:0000256" key="3">
    <source>
        <dbReference type="ARBA" id="ARBA00022490"/>
    </source>
</evidence>
<evidence type="ECO:0000259" key="15">
    <source>
        <dbReference type="SMART" id="SM00481"/>
    </source>
</evidence>
<evidence type="ECO:0000313" key="17">
    <source>
        <dbReference type="Proteomes" id="UP000295325"/>
    </source>
</evidence>
<evidence type="ECO:0000256" key="11">
    <source>
        <dbReference type="ARBA" id="ARBA00025611"/>
    </source>
</evidence>
<dbReference type="GO" id="GO:0003887">
    <property type="term" value="F:DNA-directed DNA polymerase activity"/>
    <property type="evidence" value="ECO:0007669"/>
    <property type="project" value="UniProtKB-UniRule"/>
</dbReference>
<feature type="domain" description="Polymerase/histidinol phosphatase N-terminal" evidence="15">
    <location>
        <begin position="339"/>
        <end position="406"/>
    </location>
</feature>
<keyword evidence="5 13" id="KW-0548">Nucleotidyltransferase</keyword>
<dbReference type="InterPro" id="IPR004805">
    <property type="entry name" value="DnaE2/DnaE/PolC"/>
</dbReference>
<dbReference type="GO" id="GO:0003677">
    <property type="term" value="F:DNA binding"/>
    <property type="evidence" value="ECO:0007669"/>
    <property type="project" value="UniProtKB-UniRule"/>
</dbReference>
<accession>A0A4R7KQQ6</accession>
<dbReference type="InterPro" id="IPR013520">
    <property type="entry name" value="Ribonucl_H"/>
</dbReference>
<keyword evidence="10 13" id="KW-0239">DNA-directed DNA polymerase</keyword>
<dbReference type="InterPro" id="IPR006054">
    <property type="entry name" value="DnaQ"/>
</dbReference>
<dbReference type="FunFam" id="3.30.420.10:FF:000045">
    <property type="entry name" value="3'-5' exonuclease DinG"/>
    <property type="match status" value="1"/>
</dbReference>
<dbReference type="InterPro" id="IPR011708">
    <property type="entry name" value="DNA_pol3_alpha_NTPase_dom"/>
</dbReference>
<dbReference type="CDD" id="cd04484">
    <property type="entry name" value="polC_OBF"/>
    <property type="match status" value="1"/>
</dbReference>
<dbReference type="InterPro" id="IPR012337">
    <property type="entry name" value="RNaseH-like_sf"/>
</dbReference>
<dbReference type="Gene3D" id="1.10.150.870">
    <property type="match status" value="1"/>
</dbReference>
<comment type="subcellular location">
    <subcellularLocation>
        <location evidence="2 13">Cytoplasm</location>
    </subcellularLocation>
</comment>
<dbReference type="RefSeq" id="WP_133627681.1">
    <property type="nucleotide sequence ID" value="NZ_SOAZ01000006.1"/>
</dbReference>
<evidence type="ECO:0000313" key="16">
    <source>
        <dbReference type="EMBL" id="TDT61571.1"/>
    </source>
</evidence>
<dbReference type="CDD" id="cd07435">
    <property type="entry name" value="PHP_PolIIIA_POLC"/>
    <property type="match status" value="1"/>
</dbReference>
<dbReference type="SMART" id="SM00479">
    <property type="entry name" value="EXOIII"/>
    <property type="match status" value="1"/>
</dbReference>